<name>A0ABW0V708_9ACTN</name>
<comment type="caution">
    <text evidence="1">The sequence shown here is derived from an EMBL/GenBank/DDBJ whole genome shotgun (WGS) entry which is preliminary data.</text>
</comment>
<dbReference type="EMBL" id="JBHSOC010000005">
    <property type="protein sequence ID" value="MFC5640554.1"/>
    <property type="molecule type" value="Genomic_DNA"/>
</dbReference>
<gene>
    <name evidence="1" type="ORF">ACFPZF_04200</name>
</gene>
<proteinExistence type="predicted"/>
<organism evidence="1 2">
    <name type="scientific">Kitasatospora cinereorecta</name>
    <dbReference type="NCBI Taxonomy" id="285560"/>
    <lineage>
        <taxon>Bacteria</taxon>
        <taxon>Bacillati</taxon>
        <taxon>Actinomycetota</taxon>
        <taxon>Actinomycetes</taxon>
        <taxon>Kitasatosporales</taxon>
        <taxon>Streptomycetaceae</taxon>
        <taxon>Kitasatospora</taxon>
    </lineage>
</organism>
<evidence type="ECO:0000313" key="1">
    <source>
        <dbReference type="EMBL" id="MFC5640554.1"/>
    </source>
</evidence>
<sequence length="80" mass="8080">MVIVIAGTSGHHGGCNAAEVPSDGHCEVHTLVRALTNGTRRAILVARAGSEAVSDAYSAAALGTFSVTRCECGGPASEQR</sequence>
<protein>
    <submittedName>
        <fullName evidence="1">Uncharacterized protein</fullName>
    </submittedName>
</protein>
<keyword evidence="2" id="KW-1185">Reference proteome</keyword>
<accession>A0ABW0V708</accession>
<dbReference type="RefSeq" id="WP_346142304.1">
    <property type="nucleotide sequence ID" value="NZ_BAAAUA010000009.1"/>
</dbReference>
<reference evidence="2" key="1">
    <citation type="journal article" date="2019" name="Int. J. Syst. Evol. Microbiol.">
        <title>The Global Catalogue of Microorganisms (GCM) 10K type strain sequencing project: providing services to taxonomists for standard genome sequencing and annotation.</title>
        <authorList>
            <consortium name="The Broad Institute Genomics Platform"/>
            <consortium name="The Broad Institute Genome Sequencing Center for Infectious Disease"/>
            <person name="Wu L."/>
            <person name="Ma J."/>
        </authorList>
    </citation>
    <scope>NUCLEOTIDE SEQUENCE [LARGE SCALE GENOMIC DNA]</scope>
    <source>
        <strain evidence="2">CGMCC 4.1622</strain>
    </source>
</reference>
<evidence type="ECO:0000313" key="2">
    <source>
        <dbReference type="Proteomes" id="UP001596066"/>
    </source>
</evidence>
<dbReference type="Proteomes" id="UP001596066">
    <property type="component" value="Unassembled WGS sequence"/>
</dbReference>